<accession>A0A1Q3C014</accession>
<evidence type="ECO:0000256" key="11">
    <source>
        <dbReference type="SAM" id="MobiDB-lite"/>
    </source>
</evidence>
<gene>
    <name evidence="14" type="ORF">CFOL_v3_16974</name>
</gene>
<dbReference type="Pfam" id="PF02891">
    <property type="entry name" value="zf-MIZ"/>
    <property type="match status" value="1"/>
</dbReference>
<dbReference type="InterPro" id="IPR019786">
    <property type="entry name" value="Zinc_finger_PHD-type_CS"/>
</dbReference>
<evidence type="ECO:0000256" key="3">
    <source>
        <dbReference type="ARBA" id="ARBA00005383"/>
    </source>
</evidence>
<feature type="domain" description="SP-RING-type" evidence="13">
    <location>
        <begin position="349"/>
        <end position="430"/>
    </location>
</feature>
<dbReference type="CDD" id="cd15570">
    <property type="entry name" value="PHD_Bye1p_SIZ1_like"/>
    <property type="match status" value="1"/>
</dbReference>
<organism evidence="14 15">
    <name type="scientific">Cephalotus follicularis</name>
    <name type="common">Albany pitcher plant</name>
    <dbReference type="NCBI Taxonomy" id="3775"/>
    <lineage>
        <taxon>Eukaryota</taxon>
        <taxon>Viridiplantae</taxon>
        <taxon>Streptophyta</taxon>
        <taxon>Embryophyta</taxon>
        <taxon>Tracheophyta</taxon>
        <taxon>Spermatophyta</taxon>
        <taxon>Magnoliopsida</taxon>
        <taxon>eudicotyledons</taxon>
        <taxon>Gunneridae</taxon>
        <taxon>Pentapetalae</taxon>
        <taxon>rosids</taxon>
        <taxon>fabids</taxon>
        <taxon>Oxalidales</taxon>
        <taxon>Cephalotaceae</taxon>
        <taxon>Cephalotus</taxon>
    </lineage>
</organism>
<evidence type="ECO:0000256" key="5">
    <source>
        <dbReference type="ARBA" id="ARBA00022723"/>
    </source>
</evidence>
<evidence type="ECO:0000256" key="8">
    <source>
        <dbReference type="ARBA" id="ARBA00022833"/>
    </source>
</evidence>
<evidence type="ECO:0000256" key="2">
    <source>
        <dbReference type="ARBA" id="ARBA00004718"/>
    </source>
</evidence>
<evidence type="ECO:0000256" key="9">
    <source>
        <dbReference type="ARBA" id="ARBA00023242"/>
    </source>
</evidence>
<dbReference type="SUPFAM" id="SSF68906">
    <property type="entry name" value="SAP domain"/>
    <property type="match status" value="1"/>
</dbReference>
<dbReference type="InParanoid" id="A0A1Q3C014"/>
<dbReference type="GO" id="GO:0008270">
    <property type="term" value="F:zinc ion binding"/>
    <property type="evidence" value="ECO:0007669"/>
    <property type="project" value="UniProtKB-KW"/>
</dbReference>
<feature type="region of interest" description="Disordered" evidence="11">
    <location>
        <begin position="821"/>
        <end position="843"/>
    </location>
</feature>
<evidence type="ECO:0000313" key="14">
    <source>
        <dbReference type="EMBL" id="GAV73489.1"/>
    </source>
</evidence>
<dbReference type="GO" id="GO:0016925">
    <property type="term" value="P:protein sumoylation"/>
    <property type="evidence" value="ECO:0007669"/>
    <property type="project" value="UniProtKB-UniPathway"/>
</dbReference>
<dbReference type="SUPFAM" id="SSF57903">
    <property type="entry name" value="FYVE/PHD zinc finger"/>
    <property type="match status" value="1"/>
</dbReference>
<evidence type="ECO:0000256" key="6">
    <source>
        <dbReference type="ARBA" id="ARBA00022771"/>
    </source>
</evidence>
<dbReference type="GO" id="GO:0005634">
    <property type="term" value="C:nucleus"/>
    <property type="evidence" value="ECO:0007669"/>
    <property type="project" value="UniProtKB-SubCell"/>
</dbReference>
<evidence type="ECO:0000256" key="10">
    <source>
        <dbReference type="PROSITE-ProRule" id="PRU00452"/>
    </source>
</evidence>
<comment type="subcellular location">
    <subcellularLocation>
        <location evidence="1">Nucleus</location>
    </subcellularLocation>
</comment>
<dbReference type="InterPro" id="IPR004181">
    <property type="entry name" value="Znf_MIZ"/>
</dbReference>
<dbReference type="PANTHER" id="PTHR10782:SF102">
    <property type="entry name" value="E3 SUMO-PROTEIN LIGASE SIZ1"/>
    <property type="match status" value="1"/>
</dbReference>
<comment type="caution">
    <text evidence="14">The sequence shown here is derived from an EMBL/GenBank/DDBJ whole genome shotgun (WGS) entry which is preliminary data.</text>
</comment>
<comment type="pathway">
    <text evidence="2">Protein modification; protein sumoylation.</text>
</comment>
<dbReference type="Gene3D" id="3.30.40.10">
    <property type="entry name" value="Zinc/RING finger domain, C3HC4 (zinc finger)"/>
    <property type="match status" value="2"/>
</dbReference>
<sequence length="856" mass="94011">MDFESSCTSKLSYFRIKELKDVLTQLGLSKQGRKQDLVDRILGLLLDEGDSNPLGSVKRNIGKEGVAKVIDDAYRKMQVSEAAELETMGQGTSDICSLNSKTEVEAPSTSVVRVFCPCGCSLPTESMIKCVDPNCHVQQHINCVVILDKPMEGISPVPPPFFCEICRIVRADPFWVNVENILSPVKLIASNISTDGTNLLLNVEKNFQLSRDHRDLLRNIEYDVQAWCILLNDKVSFRMQWPQYADLQVNGMQVRTVNRPGSQLLGANGRDDGALISVYVREGINKISLSGRDTRIFCFGVRLVKRRSVEQVLKMIPKETEGELFEDALARVRRCIGGGVATTNQDCDSDLEVIADLFTVNLRCPMSGSRMKVAGRFKHCVHMGCFDLETFVELNQRSRKWQCPICLKNYSLEDIIIDPYFNRITTMMLHCGEDITDIDLKPDGSWTVKTKGDIGDLAHWHFPDGSICMAANEVAANLGTLRRVDDSQGHTNPAKHKNLSGVVEASKRQHINLSSKNLIEEEFKCYGQKVVTMSSSDSISNRGDEEPNNNRFDAYIDLSTNSVNEINSIHNFDPDFGIENGSSAAMNDDVIILSDSEEENANFVPPEAYRAFPVNVSASSLSAPPKLPNSFLEDPALDGGVKSCMGLFNANANDIRMSNWPYPAASQAGSGFQLFGTGSDVSDAFIDLEHSPVTCSAPVNSYTMTSKPTINSGGKALDSSVCHSNIDIDDGLVDNPLAFVSEDPLKKFLSAPQAGVSDQPLILDGVHSDDWVSLRLGSNGESGAGKNVGPPAHPIAPDGLDLRNCSGSNEASLRTRINDEARSKRTKNSKLSDGPFSFPRQPRSVRTRVYLSVDSD</sequence>
<keyword evidence="6 10" id="KW-0863">Zinc-finger</keyword>
<dbReference type="Pfam" id="PF02037">
    <property type="entry name" value="SAP"/>
    <property type="match status" value="1"/>
</dbReference>
<evidence type="ECO:0000259" key="12">
    <source>
        <dbReference type="PROSITE" id="PS50800"/>
    </source>
</evidence>
<dbReference type="OrthoDB" id="28127at2759"/>
<keyword evidence="15" id="KW-1185">Reference proteome</keyword>
<evidence type="ECO:0000256" key="7">
    <source>
        <dbReference type="ARBA" id="ARBA00022786"/>
    </source>
</evidence>
<dbReference type="CDD" id="cd16792">
    <property type="entry name" value="SP-RING_Siz-like"/>
    <property type="match status" value="1"/>
</dbReference>
<keyword evidence="9" id="KW-0539">Nucleus</keyword>
<dbReference type="InterPro" id="IPR011011">
    <property type="entry name" value="Znf_FYVE_PHD"/>
</dbReference>
<protein>
    <submittedName>
        <fullName evidence="14">SAP domain-containing protein/zf-MIZ domain-containing protein</fullName>
    </submittedName>
</protein>
<evidence type="ECO:0000313" key="15">
    <source>
        <dbReference type="Proteomes" id="UP000187406"/>
    </source>
</evidence>
<dbReference type="PANTHER" id="PTHR10782">
    <property type="entry name" value="ZINC FINGER MIZ DOMAIN-CONTAINING PROTEIN"/>
    <property type="match status" value="1"/>
</dbReference>
<dbReference type="EMBL" id="BDDD01001112">
    <property type="protein sequence ID" value="GAV73489.1"/>
    <property type="molecule type" value="Genomic_DNA"/>
</dbReference>
<dbReference type="SMART" id="SM00513">
    <property type="entry name" value="SAP"/>
    <property type="match status" value="1"/>
</dbReference>
<dbReference type="PROSITE" id="PS50800">
    <property type="entry name" value="SAP"/>
    <property type="match status" value="1"/>
</dbReference>
<dbReference type="InterPro" id="IPR036361">
    <property type="entry name" value="SAP_dom_sf"/>
</dbReference>
<dbReference type="GO" id="GO:0000785">
    <property type="term" value="C:chromatin"/>
    <property type="evidence" value="ECO:0007669"/>
    <property type="project" value="TreeGrafter"/>
</dbReference>
<proteinExistence type="inferred from homology"/>
<dbReference type="InterPro" id="IPR013083">
    <property type="entry name" value="Znf_RING/FYVE/PHD"/>
</dbReference>
<keyword evidence="4" id="KW-0808">Transferase</keyword>
<feature type="region of interest" description="Disordered" evidence="11">
    <location>
        <begin position="777"/>
        <end position="797"/>
    </location>
</feature>
<dbReference type="PROSITE" id="PS51044">
    <property type="entry name" value="ZF_SP_RING"/>
    <property type="match status" value="1"/>
</dbReference>
<dbReference type="Proteomes" id="UP000187406">
    <property type="component" value="Unassembled WGS sequence"/>
</dbReference>
<keyword evidence="5" id="KW-0479">Metal-binding</keyword>
<dbReference type="InterPro" id="IPR003034">
    <property type="entry name" value="SAP_dom"/>
</dbReference>
<keyword evidence="7" id="KW-0833">Ubl conjugation pathway</keyword>
<evidence type="ECO:0000259" key="13">
    <source>
        <dbReference type="PROSITE" id="PS51044"/>
    </source>
</evidence>
<comment type="similarity">
    <text evidence="3">Belongs to the PIAS family.</text>
</comment>
<reference evidence="15" key="1">
    <citation type="submission" date="2016-04" db="EMBL/GenBank/DDBJ databases">
        <title>Cephalotus genome sequencing.</title>
        <authorList>
            <person name="Fukushima K."/>
            <person name="Hasebe M."/>
            <person name="Fang X."/>
        </authorList>
    </citation>
    <scope>NUCLEOTIDE SEQUENCE [LARGE SCALE GENOMIC DNA]</scope>
    <source>
        <strain evidence="15">cv. St1</strain>
    </source>
</reference>
<dbReference type="GO" id="GO:0061665">
    <property type="term" value="F:SUMO ligase activity"/>
    <property type="evidence" value="ECO:0007669"/>
    <property type="project" value="TreeGrafter"/>
</dbReference>
<dbReference type="PROSITE" id="PS01359">
    <property type="entry name" value="ZF_PHD_1"/>
    <property type="match status" value="1"/>
</dbReference>
<evidence type="ECO:0000256" key="1">
    <source>
        <dbReference type="ARBA" id="ARBA00004123"/>
    </source>
</evidence>
<dbReference type="AlphaFoldDB" id="A0A1Q3C014"/>
<dbReference type="Gene3D" id="1.10.720.30">
    <property type="entry name" value="SAP domain"/>
    <property type="match status" value="1"/>
</dbReference>
<keyword evidence="8" id="KW-0862">Zinc</keyword>
<evidence type="ECO:0000256" key="4">
    <source>
        <dbReference type="ARBA" id="ARBA00022679"/>
    </source>
</evidence>
<dbReference type="InterPro" id="IPR031141">
    <property type="entry name" value="SIZ1/2_SP-RING"/>
</dbReference>
<feature type="domain" description="SAP" evidence="12">
    <location>
        <begin position="11"/>
        <end position="45"/>
    </location>
</feature>
<name>A0A1Q3C014_CEPFO</name>
<dbReference type="STRING" id="3775.A0A1Q3C014"/>
<dbReference type="UniPathway" id="UPA00886"/>